<accession>A0A6A6C770</accession>
<keyword evidence="2" id="KW-0560">Oxidoreductase</keyword>
<evidence type="ECO:0008006" key="5">
    <source>
        <dbReference type="Google" id="ProtNLM"/>
    </source>
</evidence>
<gene>
    <name evidence="3" type="ORF">M409DRAFT_69847</name>
</gene>
<dbReference type="PANTHER" id="PTHR42901">
    <property type="entry name" value="ALCOHOL DEHYDROGENASE"/>
    <property type="match status" value="1"/>
</dbReference>
<dbReference type="Pfam" id="PF00106">
    <property type="entry name" value="adh_short"/>
    <property type="match status" value="1"/>
</dbReference>
<dbReference type="RefSeq" id="XP_033662105.1">
    <property type="nucleotide sequence ID" value="XM_033818468.1"/>
</dbReference>
<sequence length="306" mass="33141">MADWKQPYPSFTKTYHHDQYPAIDPKQPALNCSQKIILITGAGAGIGQAIAIAFAQASAKGIALLGRTKATLDETAAKVREASDRTDVFIATADITSQKDVQAAMDGVLGHFDAVPDVLVNNAGGSVGRGLLIDVDLAEFTKCHRLNAIGPLIVSQAFLRANRARTPETPRTIINLPSGAAHLPYAPGGAAYMTSKLASTKITEILHYEHPEWNIFNMQPGVVATELARQAGRRAPDDPRLPAGMAVWLSASPEARELNGRFVWANWDVGELLERKEEIQRGSLLNVWLRGWAEGVSAEELMETAR</sequence>
<dbReference type="AlphaFoldDB" id="A0A6A6C770"/>
<dbReference type="PRINTS" id="PR00081">
    <property type="entry name" value="GDHRDH"/>
</dbReference>
<dbReference type="SUPFAM" id="SSF51735">
    <property type="entry name" value="NAD(P)-binding Rossmann-fold domains"/>
    <property type="match status" value="1"/>
</dbReference>
<dbReference type="EMBL" id="ML993620">
    <property type="protein sequence ID" value="KAF2161216.1"/>
    <property type="molecule type" value="Genomic_DNA"/>
</dbReference>
<proteinExistence type="inferred from homology"/>
<dbReference type="PANTHER" id="PTHR42901:SF1">
    <property type="entry name" value="ALCOHOL DEHYDROGENASE"/>
    <property type="match status" value="1"/>
</dbReference>
<dbReference type="InterPro" id="IPR002347">
    <property type="entry name" value="SDR_fam"/>
</dbReference>
<organism evidence="3 4">
    <name type="scientific">Zasmidium cellare ATCC 36951</name>
    <dbReference type="NCBI Taxonomy" id="1080233"/>
    <lineage>
        <taxon>Eukaryota</taxon>
        <taxon>Fungi</taxon>
        <taxon>Dikarya</taxon>
        <taxon>Ascomycota</taxon>
        <taxon>Pezizomycotina</taxon>
        <taxon>Dothideomycetes</taxon>
        <taxon>Dothideomycetidae</taxon>
        <taxon>Mycosphaerellales</taxon>
        <taxon>Mycosphaerellaceae</taxon>
        <taxon>Zasmidium</taxon>
    </lineage>
</organism>
<dbReference type="GO" id="GO:0016491">
    <property type="term" value="F:oxidoreductase activity"/>
    <property type="evidence" value="ECO:0007669"/>
    <property type="project" value="UniProtKB-KW"/>
</dbReference>
<dbReference type="CDD" id="cd05233">
    <property type="entry name" value="SDR_c"/>
    <property type="match status" value="1"/>
</dbReference>
<dbReference type="InterPro" id="IPR036291">
    <property type="entry name" value="NAD(P)-bd_dom_sf"/>
</dbReference>
<comment type="similarity">
    <text evidence="1">Belongs to the short-chain dehydrogenases/reductases (SDR) family.</text>
</comment>
<reference evidence="3" key="1">
    <citation type="journal article" date="2020" name="Stud. Mycol.">
        <title>101 Dothideomycetes genomes: a test case for predicting lifestyles and emergence of pathogens.</title>
        <authorList>
            <person name="Haridas S."/>
            <person name="Albert R."/>
            <person name="Binder M."/>
            <person name="Bloem J."/>
            <person name="Labutti K."/>
            <person name="Salamov A."/>
            <person name="Andreopoulos B."/>
            <person name="Baker S."/>
            <person name="Barry K."/>
            <person name="Bills G."/>
            <person name="Bluhm B."/>
            <person name="Cannon C."/>
            <person name="Castanera R."/>
            <person name="Culley D."/>
            <person name="Daum C."/>
            <person name="Ezra D."/>
            <person name="Gonzalez J."/>
            <person name="Henrissat B."/>
            <person name="Kuo A."/>
            <person name="Liang C."/>
            <person name="Lipzen A."/>
            <person name="Lutzoni F."/>
            <person name="Magnuson J."/>
            <person name="Mondo S."/>
            <person name="Nolan M."/>
            <person name="Ohm R."/>
            <person name="Pangilinan J."/>
            <person name="Park H.-J."/>
            <person name="Ramirez L."/>
            <person name="Alfaro M."/>
            <person name="Sun H."/>
            <person name="Tritt A."/>
            <person name="Yoshinaga Y."/>
            <person name="Zwiers L.-H."/>
            <person name="Turgeon B."/>
            <person name="Goodwin S."/>
            <person name="Spatafora J."/>
            <person name="Crous P."/>
            <person name="Grigoriev I."/>
        </authorList>
    </citation>
    <scope>NUCLEOTIDE SEQUENCE</scope>
    <source>
        <strain evidence="3">ATCC 36951</strain>
    </source>
</reference>
<evidence type="ECO:0000313" key="4">
    <source>
        <dbReference type="Proteomes" id="UP000799537"/>
    </source>
</evidence>
<dbReference type="OrthoDB" id="1933717at2759"/>
<dbReference type="Proteomes" id="UP000799537">
    <property type="component" value="Unassembled WGS sequence"/>
</dbReference>
<protein>
    <recommendedName>
        <fullName evidence="5">NAD(P)-binding protein</fullName>
    </recommendedName>
</protein>
<dbReference type="Gene3D" id="3.40.50.720">
    <property type="entry name" value="NAD(P)-binding Rossmann-like Domain"/>
    <property type="match status" value="1"/>
</dbReference>
<evidence type="ECO:0000256" key="2">
    <source>
        <dbReference type="ARBA" id="ARBA00023002"/>
    </source>
</evidence>
<dbReference type="GeneID" id="54571740"/>
<evidence type="ECO:0000256" key="1">
    <source>
        <dbReference type="ARBA" id="ARBA00006484"/>
    </source>
</evidence>
<name>A0A6A6C770_ZASCE</name>
<evidence type="ECO:0000313" key="3">
    <source>
        <dbReference type="EMBL" id="KAF2161216.1"/>
    </source>
</evidence>
<keyword evidence="4" id="KW-1185">Reference proteome</keyword>